<comment type="caution">
    <text evidence="1">The sequence shown here is derived from an EMBL/GenBank/DDBJ whole genome shotgun (WGS) entry which is preliminary data.</text>
</comment>
<dbReference type="AlphaFoldDB" id="A0A5J4RYU4"/>
<evidence type="ECO:0008006" key="3">
    <source>
        <dbReference type="Google" id="ProtNLM"/>
    </source>
</evidence>
<name>A0A5J4RYU4_9EUKA</name>
<protein>
    <recommendedName>
        <fullName evidence="3">Condensin complex subunit 1 C-terminal domain-containing protein</fullName>
    </recommendedName>
</protein>
<reference evidence="1 2" key="1">
    <citation type="submission" date="2019-03" db="EMBL/GenBank/DDBJ databases">
        <title>Single cell metagenomics reveals metabolic interactions within the superorganism composed of flagellate Streblomastix strix and complex community of Bacteroidetes bacteria on its surface.</title>
        <authorList>
            <person name="Treitli S.C."/>
            <person name="Kolisko M."/>
            <person name="Husnik F."/>
            <person name="Keeling P."/>
            <person name="Hampl V."/>
        </authorList>
    </citation>
    <scope>NUCLEOTIDE SEQUENCE [LARGE SCALE GENOMIC DNA]</scope>
    <source>
        <strain evidence="1">ST1C</strain>
    </source>
</reference>
<dbReference type="InterPro" id="IPR011989">
    <property type="entry name" value="ARM-like"/>
</dbReference>
<dbReference type="EMBL" id="SNRW01041170">
    <property type="protein sequence ID" value="KAA6338959.1"/>
    <property type="molecule type" value="Genomic_DNA"/>
</dbReference>
<gene>
    <name evidence="1" type="ORF">EZS28_052653</name>
</gene>
<dbReference type="InterPro" id="IPR016024">
    <property type="entry name" value="ARM-type_fold"/>
</dbReference>
<feature type="non-terminal residue" evidence="1">
    <location>
        <position position="185"/>
    </location>
</feature>
<dbReference type="Gene3D" id="1.25.10.10">
    <property type="entry name" value="Leucine-rich Repeat Variant"/>
    <property type="match status" value="1"/>
</dbReference>
<evidence type="ECO:0000313" key="2">
    <source>
        <dbReference type="Proteomes" id="UP000324800"/>
    </source>
</evidence>
<proteinExistence type="predicted"/>
<dbReference type="SUPFAM" id="SSF48371">
    <property type="entry name" value="ARM repeat"/>
    <property type="match status" value="1"/>
</dbReference>
<accession>A0A5J4RYU4</accession>
<evidence type="ECO:0000313" key="1">
    <source>
        <dbReference type="EMBL" id="KAA6338959.1"/>
    </source>
</evidence>
<organism evidence="1 2">
    <name type="scientific">Streblomastix strix</name>
    <dbReference type="NCBI Taxonomy" id="222440"/>
    <lineage>
        <taxon>Eukaryota</taxon>
        <taxon>Metamonada</taxon>
        <taxon>Preaxostyla</taxon>
        <taxon>Oxymonadida</taxon>
        <taxon>Streblomastigidae</taxon>
        <taxon>Streblomastix</taxon>
    </lineage>
</organism>
<dbReference type="OrthoDB" id="201709at2759"/>
<dbReference type="Proteomes" id="UP000324800">
    <property type="component" value="Unassembled WGS sequence"/>
</dbReference>
<sequence length="185" mass="21327">MKNRKDEQLREKLIKVGTIDGLLKIFSSWDLNLITYDIFLAFFNFTYPYSFPISQLLIEKKPFPSLLRLFDHTNESISTEACNSIVNILYAGAIGTDPKSIHPYYEDLQQSGGIEKIFQLFKRSQKERSKNVSAKCLGIVFRAREITDPEMKVKIISHLKSIFNHEDEETLSEEKLALICLSQNS</sequence>